<evidence type="ECO:0000313" key="16">
    <source>
        <dbReference type="EnsemblMetazoa" id="MDOA003074-PA"/>
    </source>
</evidence>
<keyword evidence="13" id="KW-0808">Transferase</keyword>
<evidence type="ECO:0000256" key="5">
    <source>
        <dbReference type="ARBA" id="ARBA00012385"/>
    </source>
</evidence>
<feature type="domain" description="FAD-binding PCMH-type" evidence="15">
    <location>
        <begin position="222"/>
        <end position="404"/>
    </location>
</feature>
<dbReference type="UniPathway" id="UPA00781"/>
<dbReference type="VEuPathDB" id="VectorBase:MDOA003074"/>
<keyword evidence="13" id="KW-0444">Lipid biosynthesis</keyword>
<dbReference type="InterPro" id="IPR016164">
    <property type="entry name" value="FAD-linked_Oxase-like_C"/>
</dbReference>
<dbReference type="InterPro" id="IPR004113">
    <property type="entry name" value="FAD-bd_oxidored_4_C"/>
</dbReference>
<keyword evidence="17" id="KW-1185">Reference proteome</keyword>
<organism evidence="16">
    <name type="scientific">Musca domestica</name>
    <name type="common">House fly</name>
    <dbReference type="NCBI Taxonomy" id="7370"/>
    <lineage>
        <taxon>Eukaryota</taxon>
        <taxon>Metazoa</taxon>
        <taxon>Ecdysozoa</taxon>
        <taxon>Arthropoda</taxon>
        <taxon>Hexapoda</taxon>
        <taxon>Insecta</taxon>
        <taxon>Pterygota</taxon>
        <taxon>Neoptera</taxon>
        <taxon>Endopterygota</taxon>
        <taxon>Diptera</taxon>
        <taxon>Brachycera</taxon>
        <taxon>Muscomorpha</taxon>
        <taxon>Muscoidea</taxon>
        <taxon>Muscidae</taxon>
        <taxon>Musca</taxon>
    </lineage>
</organism>
<feature type="binding site" evidence="11">
    <location>
        <begin position="323"/>
        <end position="329"/>
    </location>
    <ligand>
        <name>FAD</name>
        <dbReference type="ChEBI" id="CHEBI:57692"/>
    </ligand>
</feature>
<dbReference type="InterPro" id="IPR016169">
    <property type="entry name" value="FAD-bd_PCMH_sub2"/>
</dbReference>
<dbReference type="RefSeq" id="XP_005189032.2">
    <property type="nucleotide sequence ID" value="XM_005188975.3"/>
</dbReference>
<evidence type="ECO:0000256" key="9">
    <source>
        <dbReference type="PIRSR" id="PIRSR625650-1"/>
    </source>
</evidence>
<reference evidence="18" key="2">
    <citation type="submission" date="2025-04" db="UniProtKB">
        <authorList>
            <consortium name="RefSeq"/>
        </authorList>
    </citation>
    <scope>IDENTIFICATION</scope>
    <source>
        <strain evidence="18">Aabys</strain>
    </source>
</reference>
<dbReference type="KEGG" id="mde:101894938"/>
<dbReference type="GO" id="GO:0071949">
    <property type="term" value="F:FAD binding"/>
    <property type="evidence" value="ECO:0007669"/>
    <property type="project" value="InterPro"/>
</dbReference>
<evidence type="ECO:0000256" key="13">
    <source>
        <dbReference type="RuleBase" id="RU363113"/>
    </source>
</evidence>
<dbReference type="OrthoDB" id="7786253at2759"/>
<evidence type="ECO:0000256" key="6">
    <source>
        <dbReference type="ARBA" id="ARBA00022630"/>
    </source>
</evidence>
<feature type="region of interest" description="Disordered" evidence="14">
    <location>
        <begin position="673"/>
        <end position="694"/>
    </location>
</feature>
<comment type="subcellular location">
    <subcellularLocation>
        <location evidence="1 13">Peroxisome</location>
    </subcellularLocation>
</comment>
<comment type="similarity">
    <text evidence="3 13">Belongs to the FAD-binding oxidoreductase/transferase type 4 family.</text>
</comment>
<dbReference type="PROSITE" id="PS51387">
    <property type="entry name" value="FAD_PCMH"/>
    <property type="match status" value="1"/>
</dbReference>
<comment type="pathway">
    <text evidence="2 13">Glycerolipid metabolism; ether lipid biosynthesis.</text>
</comment>
<dbReference type="eggNOG" id="KOG1233">
    <property type="taxonomic scope" value="Eukaryota"/>
</dbReference>
<evidence type="ECO:0000256" key="7">
    <source>
        <dbReference type="ARBA" id="ARBA00022827"/>
    </source>
</evidence>
<feature type="region of interest" description="Disordered" evidence="14">
    <location>
        <begin position="44"/>
        <end position="68"/>
    </location>
</feature>
<dbReference type="AlphaFoldDB" id="A0A1I8MB57"/>
<feature type="compositionally biased region" description="Basic and acidic residues" evidence="14">
    <location>
        <begin position="679"/>
        <end position="693"/>
    </location>
</feature>
<evidence type="ECO:0000313" key="18">
    <source>
        <dbReference type="RefSeq" id="XP_005189032.2"/>
    </source>
</evidence>
<dbReference type="EC" id="2.5.1.26" evidence="5 13"/>
<dbReference type="VEuPathDB" id="VectorBase:MDOMA2_015350"/>
<comment type="function">
    <text evidence="13">Catalyzes the exchange of an acyl for a long-chain alkyl group and the formation of the ether bond in the biosynthesis of ether phospholipids.</text>
</comment>
<dbReference type="Gene3D" id="3.30.300.330">
    <property type="match status" value="1"/>
</dbReference>
<dbReference type="Gene3D" id="3.30.70.3450">
    <property type="match status" value="1"/>
</dbReference>
<dbReference type="Pfam" id="PF02913">
    <property type="entry name" value="FAD-oxidase_C"/>
    <property type="match status" value="1"/>
</dbReference>
<dbReference type="STRING" id="7370.A0A1I8MB57"/>
<gene>
    <name evidence="16" type="primary">101894938</name>
    <name evidence="18" type="synonym">LOC101894938</name>
</gene>
<dbReference type="Gene3D" id="3.30.43.10">
    <property type="entry name" value="Uridine Diphospho-n-acetylenolpyruvylglucosamine Reductase, domain 2"/>
    <property type="match status" value="1"/>
</dbReference>
<dbReference type="GO" id="GO:0008611">
    <property type="term" value="P:ether lipid biosynthetic process"/>
    <property type="evidence" value="ECO:0007669"/>
    <property type="project" value="UniProtKB-UniPathway"/>
</dbReference>
<evidence type="ECO:0000256" key="14">
    <source>
        <dbReference type="SAM" id="MobiDB-lite"/>
    </source>
</evidence>
<dbReference type="Pfam" id="PF01565">
    <property type="entry name" value="FAD_binding_4"/>
    <property type="match status" value="1"/>
</dbReference>
<dbReference type="SUPFAM" id="SSF56176">
    <property type="entry name" value="FAD-binding/transporter-associated domain-like"/>
    <property type="match status" value="1"/>
</dbReference>
<dbReference type="InterPro" id="IPR036318">
    <property type="entry name" value="FAD-bd_PCMH-like_sf"/>
</dbReference>
<dbReference type="InterPro" id="IPR016166">
    <property type="entry name" value="FAD-bd_PCMH"/>
</dbReference>
<evidence type="ECO:0000256" key="11">
    <source>
        <dbReference type="PIRSR" id="PIRSR625650-3"/>
    </source>
</evidence>
<dbReference type="Proteomes" id="UP001652621">
    <property type="component" value="Unplaced"/>
</dbReference>
<evidence type="ECO:0000256" key="12">
    <source>
        <dbReference type="PIRSR" id="PIRSR625650-4"/>
    </source>
</evidence>
<evidence type="ECO:0000256" key="1">
    <source>
        <dbReference type="ARBA" id="ARBA00004275"/>
    </source>
</evidence>
<dbReference type="GO" id="GO:0005777">
    <property type="term" value="C:peroxisome"/>
    <property type="evidence" value="ECO:0007669"/>
    <property type="project" value="UniProtKB-SubCell"/>
</dbReference>
<keyword evidence="7 11" id="KW-0274">FAD</keyword>
<name>A0A1I8MB57_MUSDO</name>
<feature type="compositionally biased region" description="Low complexity" evidence="14">
    <location>
        <begin position="51"/>
        <end position="68"/>
    </location>
</feature>
<comment type="catalytic activity">
    <reaction evidence="13">
        <text>a long chain fatty alcohol + a 1-acylglycerone 3-phosphate = a 1-O-alkylglycerone 3-phosphate + a long-chain fatty acid + H(+)</text>
        <dbReference type="Rhea" id="RHEA:36171"/>
        <dbReference type="ChEBI" id="CHEBI:15378"/>
        <dbReference type="ChEBI" id="CHEBI:17135"/>
        <dbReference type="ChEBI" id="CHEBI:57534"/>
        <dbReference type="ChEBI" id="CHEBI:57560"/>
        <dbReference type="ChEBI" id="CHEBI:73315"/>
        <dbReference type="EC" id="2.5.1.26"/>
    </reaction>
</comment>
<dbReference type="PANTHER" id="PTHR46568:SF1">
    <property type="entry name" value="ALKYLDIHYDROXYACETONEPHOSPHATE SYNTHASE, PEROXISOMAL"/>
    <property type="match status" value="1"/>
</dbReference>
<keyword evidence="8 13" id="KW-0576">Peroxisome</keyword>
<dbReference type="GO" id="GO:0008609">
    <property type="term" value="F:alkylglycerone-phosphate synthase activity"/>
    <property type="evidence" value="ECO:0007669"/>
    <property type="project" value="UniProtKB-EC"/>
</dbReference>
<evidence type="ECO:0000256" key="8">
    <source>
        <dbReference type="ARBA" id="ARBA00023140"/>
    </source>
</evidence>
<evidence type="ECO:0000256" key="10">
    <source>
        <dbReference type="PIRSR" id="PIRSR625650-2"/>
    </source>
</evidence>
<dbReference type="PANTHER" id="PTHR46568">
    <property type="entry name" value="ALKYLDIHYDROXYACETONEPHOSPHATE SYNTHASE, PEROXISOMAL"/>
    <property type="match status" value="1"/>
</dbReference>
<dbReference type="InterPro" id="IPR006094">
    <property type="entry name" value="Oxid_FAD_bind_N"/>
</dbReference>
<feature type="binding site" evidence="11">
    <location>
        <begin position="388"/>
        <end position="394"/>
    </location>
    <ligand>
        <name>FAD</name>
        <dbReference type="ChEBI" id="CHEBI:57692"/>
    </ligand>
</feature>
<evidence type="ECO:0000256" key="4">
    <source>
        <dbReference type="ARBA" id="ARBA00011738"/>
    </source>
</evidence>
<dbReference type="Gene3D" id="3.30.160.650">
    <property type="match status" value="1"/>
</dbReference>
<feature type="active site" description="Proton donor/acceptor" evidence="9">
    <location>
        <position position="596"/>
    </location>
</feature>
<feature type="binding site" evidence="11">
    <location>
        <begin position="254"/>
        <end position="260"/>
    </location>
    <ligand>
        <name>FAD</name>
        <dbReference type="ChEBI" id="CHEBI:57692"/>
    </ligand>
</feature>
<dbReference type="SUPFAM" id="SSF55103">
    <property type="entry name" value="FAD-linked oxidases, C-terminal domain"/>
    <property type="match status" value="1"/>
</dbReference>
<evidence type="ECO:0000256" key="2">
    <source>
        <dbReference type="ARBA" id="ARBA00004670"/>
    </source>
</evidence>
<sequence length="715" mass="79851">MAMTNKCINYVTSNSTSSAEKSCDSENVPHLAIRAPAALVEHTYKSKASETAKSTTTTTPTPTESGTAEMLTSDLANGGAQSSPASTTSDMAILDERLSKDVESVFPKKRQDVLKWYGWGYNDSEFYVENDMICFRGKKYPLDGTVLPLFTEWVLNRFQCTLHNKLPLPELPTEFPKPTVNAEFLQELATSGIAHSLEGMDRLIRCHGQTLHDIYYLCSNKFQRIPDVVTWPTSHSKVVRLVEMAHRHNVVVLPYGGGTSVSGATTCPQEEKRMMCCLDTSQMNRMVWLNKSNMTVCFEAGIVGQDLERTLRSQGLTVGHEPDSYEFSTLGGWVATRASGMKKNVYGNIEDLVVHVKMVTANGVLERECTAPRVSCGPDFNHIIMGSEGTLGVITEVVLKVRPLPAVRRYNSLVFPDFESGVQFMREVALRRCQPSSVRLMDNEQFIMGQSLKPPKGWKASIVDYVKKFYVTSIKGIDLSSICAATLLFEGELEDVNRQEELVIGIAKKYKGFAAGGENGERGYIMTFVIAYMRDLGLRHDIIAESFETSVPWDRCARLCRNVKQRVSLECHARSVHHYSISCRVTQTYDAGACVYFYFAFNMKGFEHPVELFEYIESAARDEILKCGGSLSHHHGVGKIRSRWYEHTITKTGTEVYKATKERLDPKNIFATGNLLPAHSDEDKDKPSEELTSHSKAAAVASLTNLTNIKFKSKL</sequence>
<accession>A0A1I8MB57</accession>
<dbReference type="Gene3D" id="1.10.45.10">
    <property type="entry name" value="Vanillyl-alcohol Oxidase, Chain A, domain 4"/>
    <property type="match status" value="1"/>
</dbReference>
<feature type="binding site" evidence="10">
    <location>
        <position position="534"/>
    </location>
    <ligand>
        <name>substrate</name>
    </ligand>
</feature>
<evidence type="ECO:0000259" key="15">
    <source>
        <dbReference type="PROSITE" id="PS51387"/>
    </source>
</evidence>
<proteinExistence type="inferred from homology"/>
<dbReference type="InterPro" id="IPR016167">
    <property type="entry name" value="FAD-bd_PCMH_sub1"/>
</dbReference>
<feature type="site" description="Important for enzyme activity" evidence="12">
    <location>
        <position position="439"/>
    </location>
</feature>
<keyword evidence="6 13" id="KW-0285">Flavoprotein</keyword>
<dbReference type="InterPro" id="IPR025650">
    <property type="entry name" value="Alkyl-DHAP_Synthase"/>
</dbReference>
<evidence type="ECO:0000313" key="17">
    <source>
        <dbReference type="Proteomes" id="UP001652621"/>
    </source>
</evidence>
<protein>
    <recommendedName>
        <fullName evidence="5 13">Alkylglycerone-phosphate synthase</fullName>
        <shortName evidence="13">Alkyl-DHAP synthase</shortName>
        <ecNumber evidence="5 13">2.5.1.26</ecNumber>
    </recommendedName>
</protein>
<reference evidence="16" key="1">
    <citation type="submission" date="2020-05" db="UniProtKB">
        <authorList>
            <consortium name="EnsemblMetazoa"/>
        </authorList>
    </citation>
    <scope>IDENTIFICATION</scope>
    <source>
        <strain evidence="16">Aabys</strain>
    </source>
</reference>
<evidence type="ECO:0000256" key="3">
    <source>
        <dbReference type="ARBA" id="ARBA00008000"/>
    </source>
</evidence>
<keyword evidence="13" id="KW-0443">Lipid metabolism</keyword>
<dbReference type="EnsemblMetazoa" id="MDOA003074-RA">
    <property type="protein sequence ID" value="MDOA003074-PA"/>
    <property type="gene ID" value="MDOA003074"/>
</dbReference>
<dbReference type="Gene3D" id="3.30.465.10">
    <property type="match status" value="1"/>
</dbReference>
<comment type="subunit">
    <text evidence="4 13">Homodimer.</text>
</comment>
<dbReference type="InterPro" id="IPR016171">
    <property type="entry name" value="Vanillyl_alc_oxidase_C-sub2"/>
</dbReference>
<comment type="cofactor">
    <cofactor evidence="11 13">
        <name>FAD</name>
        <dbReference type="ChEBI" id="CHEBI:57692"/>
    </cofactor>
</comment>
<feature type="binding site" evidence="11">
    <location>
        <begin position="336"/>
        <end position="339"/>
    </location>
    <ligand>
        <name>FAD</name>
        <dbReference type="ChEBI" id="CHEBI:57692"/>
    </ligand>
</feature>